<dbReference type="SMART" id="SM00066">
    <property type="entry name" value="GAL4"/>
    <property type="match status" value="1"/>
</dbReference>
<keyword evidence="6" id="KW-0539">Nucleus</keyword>
<evidence type="ECO:0000313" key="10">
    <source>
        <dbReference type="Proteomes" id="UP000008782"/>
    </source>
</evidence>
<evidence type="ECO:0000256" key="3">
    <source>
        <dbReference type="ARBA" id="ARBA00023015"/>
    </source>
</evidence>
<evidence type="ECO:0000259" key="8">
    <source>
        <dbReference type="PROSITE" id="PS50048"/>
    </source>
</evidence>
<evidence type="ECO:0000256" key="1">
    <source>
        <dbReference type="ARBA" id="ARBA00004123"/>
    </source>
</evidence>
<dbReference type="InterPro" id="IPR001138">
    <property type="entry name" value="Zn2Cys6_DnaBD"/>
</dbReference>
<dbReference type="VEuPathDB" id="FungiDB:GLRG_07665"/>
<dbReference type="EMBL" id="GG697363">
    <property type="protein sequence ID" value="EFQ32651.1"/>
    <property type="molecule type" value="Genomic_DNA"/>
</dbReference>
<feature type="domain" description="Zn(2)-C6 fungal-type" evidence="8">
    <location>
        <begin position="5"/>
        <end position="35"/>
    </location>
</feature>
<comment type="subcellular location">
    <subcellularLocation>
        <location evidence="1">Nucleus</location>
    </subcellularLocation>
</comment>
<keyword evidence="5" id="KW-0804">Transcription</keyword>
<keyword evidence="3" id="KW-0805">Transcription regulation</keyword>
<proteinExistence type="predicted"/>
<dbReference type="Proteomes" id="UP000008782">
    <property type="component" value="Unassembled WGS sequence"/>
</dbReference>
<name>E3QP63_COLGM</name>
<protein>
    <submittedName>
        <fullName evidence="9">Fungal specific transcription factor domain-containing protein</fullName>
    </submittedName>
</protein>
<feature type="region of interest" description="Disordered" evidence="7">
    <location>
        <begin position="70"/>
        <end position="115"/>
    </location>
</feature>
<dbReference type="GO" id="GO:0005634">
    <property type="term" value="C:nucleus"/>
    <property type="evidence" value="ECO:0007669"/>
    <property type="project" value="UniProtKB-SubCell"/>
</dbReference>
<dbReference type="GeneID" id="24413030"/>
<evidence type="ECO:0000256" key="6">
    <source>
        <dbReference type="ARBA" id="ARBA00023242"/>
    </source>
</evidence>
<dbReference type="STRING" id="645133.E3QP63"/>
<keyword evidence="4" id="KW-0238">DNA-binding</keyword>
<sequence>MRKRACDSCHRRKIQCDGAVPQCNWCKHHSMTCTFHRATKVKKRVAAARAGSEKDLVARLNRIEQALHATRRSQDAGQGQDGQTSSAAPLSDGTDPPAINGTPETRRGRAYDSSVRASGATAGKMHFAGFYLGDIGSHNGIPFFSQDGQDWIRSRAGEDASFQALFAMGPLWHTQHSVPIFLDFPQQNSGGGLPDRAVVEEFLAHFRTSHFCLTFPLIDHVLFLDTIDLAYQPPQGASTLEVVTAKACVFAFLAIVSLFQSEWESTPEIDGEACVAAARSLMAIFMQDPNIDALQTLFMLTLFHMFCGHLQQGSMFHSATCRILFMLGAHLEQGKSHAPGQSSKADRDGSWRVRNQARRIFWLAYKLDKDISLRTGQPPCIDDEHCDLTLPPADWWTRSSDDRDGASPSFLDESTITSALQPDSLQLTIIKSKTCRTLYSISALKKGDAELLRDIRELDDELESWRMSVPSSYRPTLTFPRGKVVVRNGRLGMEEIILHFEYHYLMAMIHRASGRCRCWASGESSGLEGVSSSQALSVQASRSTLHFLRAAIHGVEQVAFWLMVFYPMSAILEIFCNLLLHPLHPQSEEDLELLKSVPVLVEGLRTRNLTEKEVAHVKMIDDFVAELTRLGKCAMIKARQEQQAA</sequence>
<dbReference type="CDD" id="cd00067">
    <property type="entry name" value="GAL4"/>
    <property type="match status" value="1"/>
</dbReference>
<dbReference type="PROSITE" id="PS00463">
    <property type="entry name" value="ZN2_CY6_FUNGAL_1"/>
    <property type="match status" value="1"/>
</dbReference>
<dbReference type="RefSeq" id="XP_008096671.1">
    <property type="nucleotide sequence ID" value="XM_008098480.1"/>
</dbReference>
<dbReference type="CDD" id="cd12148">
    <property type="entry name" value="fungal_TF_MHR"/>
    <property type="match status" value="1"/>
</dbReference>
<dbReference type="Pfam" id="PF00172">
    <property type="entry name" value="Zn_clus"/>
    <property type="match status" value="1"/>
</dbReference>
<feature type="compositionally biased region" description="Polar residues" evidence="7">
    <location>
        <begin position="75"/>
        <end position="88"/>
    </location>
</feature>
<dbReference type="GO" id="GO:0008270">
    <property type="term" value="F:zinc ion binding"/>
    <property type="evidence" value="ECO:0007669"/>
    <property type="project" value="InterPro"/>
</dbReference>
<dbReference type="Pfam" id="PF04082">
    <property type="entry name" value="Fungal_trans"/>
    <property type="match status" value="1"/>
</dbReference>
<dbReference type="InterPro" id="IPR036864">
    <property type="entry name" value="Zn2-C6_fun-type_DNA-bd_sf"/>
</dbReference>
<organism evidence="10">
    <name type="scientific">Colletotrichum graminicola (strain M1.001 / M2 / FGSC 10212)</name>
    <name type="common">Maize anthracnose fungus</name>
    <name type="synonym">Glomerella graminicola</name>
    <dbReference type="NCBI Taxonomy" id="645133"/>
    <lineage>
        <taxon>Eukaryota</taxon>
        <taxon>Fungi</taxon>
        <taxon>Dikarya</taxon>
        <taxon>Ascomycota</taxon>
        <taxon>Pezizomycotina</taxon>
        <taxon>Sordariomycetes</taxon>
        <taxon>Hypocreomycetidae</taxon>
        <taxon>Glomerellales</taxon>
        <taxon>Glomerellaceae</taxon>
        <taxon>Colletotrichum</taxon>
        <taxon>Colletotrichum graminicola species complex</taxon>
    </lineage>
</organism>
<keyword evidence="10" id="KW-1185">Reference proteome</keyword>
<gene>
    <name evidence="9" type="ORF">GLRG_07665</name>
</gene>
<dbReference type="InterPro" id="IPR007219">
    <property type="entry name" value="XnlR_reg_dom"/>
</dbReference>
<dbReference type="GO" id="GO:0006351">
    <property type="term" value="P:DNA-templated transcription"/>
    <property type="evidence" value="ECO:0007669"/>
    <property type="project" value="InterPro"/>
</dbReference>
<dbReference type="PANTHER" id="PTHR46910:SF37">
    <property type="entry name" value="ZN(II)2CYS6 TRANSCRIPTION FACTOR (EUROFUNG)"/>
    <property type="match status" value="1"/>
</dbReference>
<evidence type="ECO:0000313" key="9">
    <source>
        <dbReference type="EMBL" id="EFQ32651.1"/>
    </source>
</evidence>
<dbReference type="OrthoDB" id="4116913at2759"/>
<dbReference type="InterPro" id="IPR050987">
    <property type="entry name" value="AtrR-like"/>
</dbReference>
<dbReference type="Gene3D" id="4.10.240.10">
    <property type="entry name" value="Zn(2)-C6 fungal-type DNA-binding domain"/>
    <property type="match status" value="1"/>
</dbReference>
<dbReference type="AlphaFoldDB" id="E3QP63"/>
<dbReference type="SUPFAM" id="SSF57701">
    <property type="entry name" value="Zn2/Cys6 DNA-binding domain"/>
    <property type="match status" value="1"/>
</dbReference>
<evidence type="ECO:0000256" key="5">
    <source>
        <dbReference type="ARBA" id="ARBA00023163"/>
    </source>
</evidence>
<accession>E3QP63</accession>
<dbReference type="HOGENOM" id="CLU_010813_1_1_1"/>
<dbReference type="GO" id="GO:0003677">
    <property type="term" value="F:DNA binding"/>
    <property type="evidence" value="ECO:0007669"/>
    <property type="project" value="UniProtKB-KW"/>
</dbReference>
<dbReference type="eggNOG" id="ENOG502SKXY">
    <property type="taxonomic scope" value="Eukaryota"/>
</dbReference>
<keyword evidence="2" id="KW-0479">Metal-binding</keyword>
<reference evidence="10" key="1">
    <citation type="journal article" date="2012" name="Nat. Genet.">
        <title>Lifestyle transitions in plant pathogenic Colletotrichum fungi deciphered by genome and transcriptome analyses.</title>
        <authorList>
            <person name="O'Connell R.J."/>
            <person name="Thon M.R."/>
            <person name="Hacquard S."/>
            <person name="Amyotte S.G."/>
            <person name="Kleemann J."/>
            <person name="Torres M.F."/>
            <person name="Damm U."/>
            <person name="Buiate E.A."/>
            <person name="Epstein L."/>
            <person name="Alkan N."/>
            <person name="Altmueller J."/>
            <person name="Alvarado-Balderrama L."/>
            <person name="Bauser C.A."/>
            <person name="Becker C."/>
            <person name="Birren B.W."/>
            <person name="Chen Z."/>
            <person name="Choi J."/>
            <person name="Crouch J.A."/>
            <person name="Duvick J.P."/>
            <person name="Farman M.A."/>
            <person name="Gan P."/>
            <person name="Heiman D."/>
            <person name="Henrissat B."/>
            <person name="Howard R.J."/>
            <person name="Kabbage M."/>
            <person name="Koch C."/>
            <person name="Kracher B."/>
            <person name="Kubo Y."/>
            <person name="Law A.D."/>
            <person name="Lebrun M.-H."/>
            <person name="Lee Y.-H."/>
            <person name="Miyara I."/>
            <person name="Moore N."/>
            <person name="Neumann U."/>
            <person name="Nordstroem K."/>
            <person name="Panaccione D.G."/>
            <person name="Panstruga R."/>
            <person name="Place M."/>
            <person name="Proctor R.H."/>
            <person name="Prusky D."/>
            <person name="Rech G."/>
            <person name="Reinhardt R."/>
            <person name="Rollins J.A."/>
            <person name="Rounsley S."/>
            <person name="Schardl C.L."/>
            <person name="Schwartz D.C."/>
            <person name="Shenoy N."/>
            <person name="Shirasu K."/>
            <person name="Sikhakolli U.R."/>
            <person name="Stueber K."/>
            <person name="Sukno S.A."/>
            <person name="Sweigard J.A."/>
            <person name="Takano Y."/>
            <person name="Takahara H."/>
            <person name="Trail F."/>
            <person name="van der Does H.C."/>
            <person name="Voll L.M."/>
            <person name="Will I."/>
            <person name="Young S."/>
            <person name="Zeng Q."/>
            <person name="Zhang J."/>
            <person name="Zhou S."/>
            <person name="Dickman M.B."/>
            <person name="Schulze-Lefert P."/>
            <person name="Ver Loren van Themaat E."/>
            <person name="Ma L.-J."/>
            <person name="Vaillancourt L.J."/>
        </authorList>
    </citation>
    <scope>NUCLEOTIDE SEQUENCE [LARGE SCALE GENOMIC DNA]</scope>
    <source>
        <strain evidence="10">M1.001 / M2 / FGSC 10212</strain>
    </source>
</reference>
<evidence type="ECO:0000256" key="7">
    <source>
        <dbReference type="SAM" id="MobiDB-lite"/>
    </source>
</evidence>
<evidence type="ECO:0000256" key="2">
    <source>
        <dbReference type="ARBA" id="ARBA00022723"/>
    </source>
</evidence>
<dbReference type="PANTHER" id="PTHR46910">
    <property type="entry name" value="TRANSCRIPTION FACTOR PDR1"/>
    <property type="match status" value="1"/>
</dbReference>
<dbReference type="SMART" id="SM00906">
    <property type="entry name" value="Fungal_trans"/>
    <property type="match status" value="1"/>
</dbReference>
<dbReference type="GO" id="GO:0000981">
    <property type="term" value="F:DNA-binding transcription factor activity, RNA polymerase II-specific"/>
    <property type="evidence" value="ECO:0007669"/>
    <property type="project" value="InterPro"/>
</dbReference>
<evidence type="ECO:0000256" key="4">
    <source>
        <dbReference type="ARBA" id="ARBA00023125"/>
    </source>
</evidence>
<dbReference type="PROSITE" id="PS50048">
    <property type="entry name" value="ZN2_CY6_FUNGAL_2"/>
    <property type="match status" value="1"/>
</dbReference>